<accession>A0ABP1R4N5</accession>
<evidence type="ECO:0000313" key="1">
    <source>
        <dbReference type="EMBL" id="CAL8117636.1"/>
    </source>
</evidence>
<proteinExistence type="predicted"/>
<comment type="caution">
    <text evidence="1">The sequence shown here is derived from an EMBL/GenBank/DDBJ whole genome shotgun (WGS) entry which is preliminary data.</text>
</comment>
<organism evidence="1 2">
    <name type="scientific">Orchesella dallaii</name>
    <dbReference type="NCBI Taxonomy" id="48710"/>
    <lineage>
        <taxon>Eukaryota</taxon>
        <taxon>Metazoa</taxon>
        <taxon>Ecdysozoa</taxon>
        <taxon>Arthropoda</taxon>
        <taxon>Hexapoda</taxon>
        <taxon>Collembola</taxon>
        <taxon>Entomobryomorpha</taxon>
        <taxon>Entomobryoidea</taxon>
        <taxon>Orchesellidae</taxon>
        <taxon>Orchesellinae</taxon>
        <taxon>Orchesella</taxon>
    </lineage>
</organism>
<dbReference type="Proteomes" id="UP001642540">
    <property type="component" value="Unassembled WGS sequence"/>
</dbReference>
<evidence type="ECO:0000313" key="2">
    <source>
        <dbReference type="Proteomes" id="UP001642540"/>
    </source>
</evidence>
<keyword evidence="2" id="KW-1185">Reference proteome</keyword>
<sequence>MSAVRVDPLGYVCINPKDTNDFRVFADLKEFLKKGEENLELVNEVPNPIRTPVDVETLPIVREDLGEKKNVKFPLELNDSEVAFSRIEDSEINSKLIIEKFRKRFSDLGLDQKCPKYTVLTKRKVLKELLSRLAYKNGQNVAPTKRDSNRYIKDYLLYNGWLTIDKISVVGPQTPTNNNNNHNYGTDVENYTIQRNDKCYKVFSIHVLTHRNTATRFVYPAEVDGFIHNKKTNELTPVEIKSKKLKPSRNNVTQYFDPNVGTDYLQARLGNVNKIIFAPYNENKDSNGVVTWVIRKFKESNISGEFPWYEDIRIEALIKLIEKNIDVKDVGIIIQITENADGKLIHMK</sequence>
<dbReference type="EMBL" id="CAXLJM020000055">
    <property type="protein sequence ID" value="CAL8117636.1"/>
    <property type="molecule type" value="Genomic_DNA"/>
</dbReference>
<reference evidence="1 2" key="1">
    <citation type="submission" date="2024-08" db="EMBL/GenBank/DDBJ databases">
        <authorList>
            <person name="Cucini C."/>
            <person name="Frati F."/>
        </authorList>
    </citation>
    <scope>NUCLEOTIDE SEQUENCE [LARGE SCALE GENOMIC DNA]</scope>
</reference>
<gene>
    <name evidence="1" type="ORF">ODALV1_LOCUS17789</name>
</gene>
<name>A0ABP1R4N5_9HEXA</name>
<protein>
    <submittedName>
        <fullName evidence="1">Uncharacterized protein</fullName>
    </submittedName>
</protein>